<dbReference type="NCBIfam" id="NF004746">
    <property type="entry name" value="PRK06077.1"/>
    <property type="match status" value="1"/>
</dbReference>
<sequence length="254" mass="27063">MYNLKGKVVVVTGSGRGIGKEIALVAATEGAKLVINAKKGREEMEKTVQEIRETGGEAIGVLADVSSENGCNDIFHQTENSLGKVDVLINNAGVGIYSPIAEVDEKIMEKHFQTDFKSVLYCSKAGASRISDGGEILNVASLAGILPFKGLSIYGAMKGAVITLTRYLALELAPRIRVNAVAPGLVKTRMGESLPKVWGMTEEEYAQKFTLSGRILDPRDVAQLVISMLKVEGMTGQVIVIDSGESLMGSVGIF</sequence>
<dbReference type="GeneID" id="55642446"/>
<organism evidence="4 5">
    <name type="scientific">Metallosphaera tengchongensis</name>
    <dbReference type="NCBI Taxonomy" id="1532350"/>
    <lineage>
        <taxon>Archaea</taxon>
        <taxon>Thermoproteota</taxon>
        <taxon>Thermoprotei</taxon>
        <taxon>Sulfolobales</taxon>
        <taxon>Sulfolobaceae</taxon>
        <taxon>Metallosphaera</taxon>
    </lineage>
</organism>
<dbReference type="PANTHER" id="PTHR43639:SF1">
    <property type="entry name" value="SHORT-CHAIN DEHYDROGENASE_REDUCTASE FAMILY PROTEIN"/>
    <property type="match status" value="1"/>
</dbReference>
<dbReference type="OrthoDB" id="24596at2157"/>
<evidence type="ECO:0000256" key="2">
    <source>
        <dbReference type="ARBA" id="ARBA00023002"/>
    </source>
</evidence>
<dbReference type="Pfam" id="PF00106">
    <property type="entry name" value="adh_short"/>
    <property type="match status" value="1"/>
</dbReference>
<dbReference type="CDD" id="cd05233">
    <property type="entry name" value="SDR_c"/>
    <property type="match status" value="1"/>
</dbReference>
<dbReference type="GO" id="GO:0016491">
    <property type="term" value="F:oxidoreductase activity"/>
    <property type="evidence" value="ECO:0007669"/>
    <property type="project" value="UniProtKB-KW"/>
</dbReference>
<evidence type="ECO:0000313" key="4">
    <source>
        <dbReference type="EMBL" id="QKR00814.1"/>
    </source>
</evidence>
<dbReference type="PRINTS" id="PR00081">
    <property type="entry name" value="GDHRDH"/>
</dbReference>
<dbReference type="Proteomes" id="UP000509301">
    <property type="component" value="Chromosome"/>
</dbReference>
<dbReference type="PANTHER" id="PTHR43639">
    <property type="entry name" value="OXIDOREDUCTASE, SHORT-CHAIN DEHYDROGENASE/REDUCTASE FAMILY (AFU_ORTHOLOGUE AFUA_5G02870)"/>
    <property type="match status" value="1"/>
</dbReference>
<dbReference type="FunFam" id="3.40.50.720:FF:000084">
    <property type="entry name" value="Short-chain dehydrogenase reductase"/>
    <property type="match status" value="1"/>
</dbReference>
<dbReference type="AlphaFoldDB" id="A0A6N0NVB4"/>
<gene>
    <name evidence="4" type="ORF">GWK48_10845</name>
</gene>
<dbReference type="PRINTS" id="PR00080">
    <property type="entry name" value="SDRFAMILY"/>
</dbReference>
<protein>
    <submittedName>
        <fullName evidence="4">SDR family oxidoreductase</fullName>
    </submittedName>
</protein>
<dbReference type="KEGG" id="mten:GWK48_10845"/>
<dbReference type="SUPFAM" id="SSF51735">
    <property type="entry name" value="NAD(P)-binding Rossmann-fold domains"/>
    <property type="match status" value="1"/>
</dbReference>
<keyword evidence="2" id="KW-0560">Oxidoreductase</keyword>
<keyword evidence="5" id="KW-1185">Reference proteome</keyword>
<dbReference type="RefSeq" id="WP_174632191.1">
    <property type="nucleotide sequence ID" value="NZ_CP049074.1"/>
</dbReference>
<accession>A0A6N0NVB4</accession>
<evidence type="ECO:0000313" key="5">
    <source>
        <dbReference type="Proteomes" id="UP000509301"/>
    </source>
</evidence>
<evidence type="ECO:0000256" key="1">
    <source>
        <dbReference type="ARBA" id="ARBA00006484"/>
    </source>
</evidence>
<evidence type="ECO:0000256" key="3">
    <source>
        <dbReference type="RuleBase" id="RU000363"/>
    </source>
</evidence>
<dbReference type="InterPro" id="IPR036291">
    <property type="entry name" value="NAD(P)-bd_dom_sf"/>
</dbReference>
<proteinExistence type="inferred from homology"/>
<comment type="similarity">
    <text evidence="1 3">Belongs to the short-chain dehydrogenases/reductases (SDR) family.</text>
</comment>
<dbReference type="EMBL" id="CP049074">
    <property type="protein sequence ID" value="QKR00814.1"/>
    <property type="molecule type" value="Genomic_DNA"/>
</dbReference>
<dbReference type="InterPro" id="IPR002347">
    <property type="entry name" value="SDR_fam"/>
</dbReference>
<dbReference type="Gene3D" id="3.40.50.720">
    <property type="entry name" value="NAD(P)-binding Rossmann-like Domain"/>
    <property type="match status" value="1"/>
</dbReference>
<name>A0A6N0NVB4_9CREN</name>
<reference evidence="4 5" key="1">
    <citation type="submission" date="2020-02" db="EMBL/GenBank/DDBJ databases">
        <title>Comparative genome analysis reveals the metabolism and evolution of the thermophilic archaeal genus Metallosphaera.</title>
        <authorList>
            <person name="Jiang C."/>
        </authorList>
    </citation>
    <scope>NUCLEOTIDE SEQUENCE [LARGE SCALE GENOMIC DNA]</scope>
    <source>
        <strain evidence="4 5">Ric-A</strain>
    </source>
</reference>